<evidence type="ECO:0000259" key="1">
    <source>
        <dbReference type="Pfam" id="PF01850"/>
    </source>
</evidence>
<protein>
    <submittedName>
        <fullName evidence="2">Type II toxin-antitoxin system VapC family toxin</fullName>
    </submittedName>
</protein>
<dbReference type="SUPFAM" id="SSF88723">
    <property type="entry name" value="PIN domain-like"/>
    <property type="match status" value="1"/>
</dbReference>
<dbReference type="InterPro" id="IPR041705">
    <property type="entry name" value="PIN_Sll0205"/>
</dbReference>
<dbReference type="InterPro" id="IPR002716">
    <property type="entry name" value="PIN_dom"/>
</dbReference>
<dbReference type="Proteomes" id="UP000503117">
    <property type="component" value="Chromosome"/>
</dbReference>
<keyword evidence="3" id="KW-1185">Reference proteome</keyword>
<feature type="domain" description="PIN" evidence="1">
    <location>
        <begin position="4"/>
        <end position="116"/>
    </location>
</feature>
<dbReference type="CDD" id="cd09872">
    <property type="entry name" value="PIN_Sll0205-like"/>
    <property type="match status" value="1"/>
</dbReference>
<dbReference type="EMBL" id="CP051684">
    <property type="protein sequence ID" value="QJD90524.1"/>
    <property type="molecule type" value="Genomic_DNA"/>
</dbReference>
<evidence type="ECO:0000313" key="3">
    <source>
        <dbReference type="Proteomes" id="UP000503117"/>
    </source>
</evidence>
<dbReference type="InterPro" id="IPR052919">
    <property type="entry name" value="TA_system_RNase"/>
</dbReference>
<dbReference type="Gene3D" id="3.40.50.1010">
    <property type="entry name" value="5'-nuclease"/>
    <property type="match status" value="1"/>
</dbReference>
<dbReference type="Pfam" id="PF01850">
    <property type="entry name" value="PIN"/>
    <property type="match status" value="1"/>
</dbReference>
<gene>
    <name evidence="2" type="ORF">HH213_10765</name>
</gene>
<dbReference type="PANTHER" id="PTHR36173">
    <property type="entry name" value="RIBONUCLEASE VAPC16-RELATED"/>
    <property type="match status" value="1"/>
</dbReference>
<reference evidence="2 3" key="1">
    <citation type="submission" date="2020-04" db="EMBL/GenBank/DDBJ databases">
        <title>Genome sequencing of novel species.</title>
        <authorList>
            <person name="Heo J."/>
            <person name="Kim S.-J."/>
            <person name="Kim J.-S."/>
            <person name="Hong S.-B."/>
            <person name="Kwon S.-W."/>
        </authorList>
    </citation>
    <scope>NUCLEOTIDE SEQUENCE [LARGE SCALE GENOMIC DNA]</scope>
    <source>
        <strain evidence="2 3">AF9R3</strain>
    </source>
</reference>
<organism evidence="2 3">
    <name type="scientific">Duganella dendranthematis</name>
    <dbReference type="NCBI Taxonomy" id="2728021"/>
    <lineage>
        <taxon>Bacteria</taxon>
        <taxon>Pseudomonadati</taxon>
        <taxon>Pseudomonadota</taxon>
        <taxon>Betaproteobacteria</taxon>
        <taxon>Burkholderiales</taxon>
        <taxon>Oxalobacteraceae</taxon>
        <taxon>Telluria group</taxon>
        <taxon>Duganella</taxon>
    </lineage>
</organism>
<sequence length="125" mass="13994">MHLLLDTHILLWCLQDSLRLSKKVRTQILAAPMVYVSSVSIWEISIKVGIGKLNLDLGELVNQMAQTGLQELRISHAHAAAVLRLPYLHKDPFDRMLVAQAVSESLRLLTADRLLASYSPLVEVI</sequence>
<accession>A0ABX6M887</accession>
<evidence type="ECO:0000313" key="2">
    <source>
        <dbReference type="EMBL" id="QJD90524.1"/>
    </source>
</evidence>
<dbReference type="RefSeq" id="WP_169112245.1">
    <property type="nucleotide sequence ID" value="NZ_CP051684.1"/>
</dbReference>
<proteinExistence type="predicted"/>
<dbReference type="PANTHER" id="PTHR36173:SF2">
    <property type="entry name" value="RIBONUCLEASE VAPC16"/>
    <property type="match status" value="1"/>
</dbReference>
<name>A0ABX6M887_9BURK</name>
<dbReference type="InterPro" id="IPR029060">
    <property type="entry name" value="PIN-like_dom_sf"/>
</dbReference>